<organism evidence="3 4">
    <name type="scientific">Aeromicrobium senzhongii</name>
    <dbReference type="NCBI Taxonomy" id="2663859"/>
    <lineage>
        <taxon>Bacteria</taxon>
        <taxon>Bacillati</taxon>
        <taxon>Actinomycetota</taxon>
        <taxon>Actinomycetes</taxon>
        <taxon>Propionibacteriales</taxon>
        <taxon>Nocardioidaceae</taxon>
        <taxon>Aeromicrobium</taxon>
    </lineage>
</organism>
<dbReference type="SUPFAM" id="SSF54427">
    <property type="entry name" value="NTF2-like"/>
    <property type="match status" value="1"/>
</dbReference>
<dbReference type="Pfam" id="PF13577">
    <property type="entry name" value="SnoaL_4"/>
    <property type="match status" value="1"/>
</dbReference>
<dbReference type="Gene3D" id="3.10.450.50">
    <property type="match status" value="1"/>
</dbReference>
<dbReference type="RefSeq" id="WP_187769343.1">
    <property type="nucleotide sequence ID" value="NZ_JACTVM010000002.1"/>
</dbReference>
<reference evidence="3" key="1">
    <citation type="submission" date="2020-09" db="EMBL/GenBank/DDBJ databases">
        <title>Novel species in genus Aeromicrobium.</title>
        <authorList>
            <person name="Zhang G."/>
        </authorList>
    </citation>
    <scope>NUCLEOTIDE SEQUENCE</scope>
    <source>
        <strain evidence="3">Zg-636</strain>
    </source>
</reference>
<evidence type="ECO:0000259" key="2">
    <source>
        <dbReference type="Pfam" id="PF13577"/>
    </source>
</evidence>
<evidence type="ECO:0000313" key="4">
    <source>
        <dbReference type="Proteomes" id="UP000620591"/>
    </source>
</evidence>
<accession>A0A8I0K2Y5</accession>
<feature type="region of interest" description="Disordered" evidence="1">
    <location>
        <begin position="154"/>
        <end position="181"/>
    </location>
</feature>
<name>A0A8I0K2Y5_9ACTN</name>
<protein>
    <submittedName>
        <fullName evidence="3">Nuclear transport factor 2 family protein</fullName>
    </submittedName>
</protein>
<dbReference type="InterPro" id="IPR037401">
    <property type="entry name" value="SnoaL-like"/>
</dbReference>
<gene>
    <name evidence="3" type="ORF">IBG24_09220</name>
</gene>
<proteinExistence type="predicted"/>
<dbReference type="AlphaFoldDB" id="A0A8I0K2Y5"/>
<dbReference type="InterPro" id="IPR032710">
    <property type="entry name" value="NTF2-like_dom_sf"/>
</dbReference>
<dbReference type="Proteomes" id="UP000620591">
    <property type="component" value="Unassembled WGS sequence"/>
</dbReference>
<comment type="caution">
    <text evidence="3">The sequence shown here is derived from an EMBL/GenBank/DDBJ whole genome shotgun (WGS) entry which is preliminary data.</text>
</comment>
<evidence type="ECO:0000256" key="1">
    <source>
        <dbReference type="SAM" id="MobiDB-lite"/>
    </source>
</evidence>
<dbReference type="EMBL" id="JACTVM010000002">
    <property type="protein sequence ID" value="MBC9226495.1"/>
    <property type="molecule type" value="Genomic_DNA"/>
</dbReference>
<sequence length="181" mass="20863">MTDAHQISERSLEEQVQWLLDREAIRDVMHLYCRGVDRSDFDLIRQAYHEDAFDDHGNFEGDREAVVTKVSKNDSTAMMHHIGNMSIELDGDAAWVETYFVAHESREIDAKTYNSARGGRYLDRFEKRAGRWAVAKRQVVDDWAEMTEVVGRPAVGRNTGHRSPDRDPWYAFRSTEQGGGR</sequence>
<evidence type="ECO:0000313" key="3">
    <source>
        <dbReference type="EMBL" id="MBC9226495.1"/>
    </source>
</evidence>
<feature type="domain" description="SnoaL-like" evidence="2">
    <location>
        <begin position="19"/>
        <end position="137"/>
    </location>
</feature>